<gene>
    <name evidence="1" type="ORF">OG835_13875</name>
</gene>
<evidence type="ECO:0000313" key="1">
    <source>
        <dbReference type="EMBL" id="WSB97999.1"/>
    </source>
</evidence>
<sequence length="60" mass="6204">MLGTEYAPPCGEYGGHLHRREVVVLLVVQDGGKVVAGSEGGGVVFAEGVAFDVEDTCQVV</sequence>
<proteinExistence type="predicted"/>
<dbReference type="EMBL" id="CP109109">
    <property type="protein sequence ID" value="WSB97999.1"/>
    <property type="molecule type" value="Genomic_DNA"/>
</dbReference>
<reference evidence="1" key="1">
    <citation type="submission" date="2022-10" db="EMBL/GenBank/DDBJ databases">
        <title>The complete genomes of actinobacterial strains from the NBC collection.</title>
        <authorList>
            <person name="Joergensen T.S."/>
            <person name="Alvarez Arevalo M."/>
            <person name="Sterndorff E.B."/>
            <person name="Faurdal D."/>
            <person name="Vuksanovic O."/>
            <person name="Mourched A.-S."/>
            <person name="Charusanti P."/>
            <person name="Shaw S."/>
            <person name="Blin K."/>
            <person name="Weber T."/>
        </authorList>
    </citation>
    <scope>NUCLEOTIDE SEQUENCE</scope>
    <source>
        <strain evidence="1">NBC 01771</strain>
    </source>
</reference>
<organism evidence="1 2">
    <name type="scientific">Streptomyces scopuliridis</name>
    <dbReference type="NCBI Taxonomy" id="452529"/>
    <lineage>
        <taxon>Bacteria</taxon>
        <taxon>Bacillati</taxon>
        <taxon>Actinomycetota</taxon>
        <taxon>Actinomycetes</taxon>
        <taxon>Kitasatosporales</taxon>
        <taxon>Streptomycetaceae</taxon>
        <taxon>Streptomyces</taxon>
    </lineage>
</organism>
<protein>
    <submittedName>
        <fullName evidence="1">Uncharacterized protein</fullName>
    </submittedName>
</protein>
<accession>A0ACD4ZIJ5</accession>
<keyword evidence="2" id="KW-1185">Reference proteome</keyword>
<evidence type="ECO:0000313" key="2">
    <source>
        <dbReference type="Proteomes" id="UP001348369"/>
    </source>
</evidence>
<name>A0ACD4ZIJ5_9ACTN</name>
<dbReference type="Proteomes" id="UP001348369">
    <property type="component" value="Chromosome"/>
</dbReference>